<keyword evidence="2" id="KW-0812">Transmembrane</keyword>
<feature type="compositionally biased region" description="Pro residues" evidence="1">
    <location>
        <begin position="16"/>
        <end position="29"/>
    </location>
</feature>
<gene>
    <name evidence="3" type="ORF">JQS30_15165</name>
</gene>
<evidence type="ECO:0000313" key="4">
    <source>
        <dbReference type="Proteomes" id="UP000662939"/>
    </source>
</evidence>
<dbReference type="AlphaFoldDB" id="A0A895XTV7"/>
<name>A0A895XTV7_9ACTN</name>
<feature type="transmembrane region" description="Helical" evidence="2">
    <location>
        <begin position="76"/>
        <end position="98"/>
    </location>
</feature>
<keyword evidence="2" id="KW-1133">Transmembrane helix</keyword>
<feature type="compositionally biased region" description="Polar residues" evidence="1">
    <location>
        <begin position="1"/>
        <end position="15"/>
    </location>
</feature>
<dbReference type="RefSeq" id="WP_213171079.1">
    <property type="nucleotide sequence ID" value="NZ_CP070496.1"/>
</dbReference>
<evidence type="ECO:0000256" key="1">
    <source>
        <dbReference type="SAM" id="MobiDB-lite"/>
    </source>
</evidence>
<sequence>MPNSEPTPAQNQPGVNPQPPALKRPPPLAAPRKRPGTVTAVVVITWIFIVINSIFACLGWIVFLDSDSQLGSGGQLSLLFGLMMLFHTAIIILVGVFVVKLNQGVKAGRIGLLVLYAIAAASAAAQVIFLQDLFSIVDLAVAATLILLLTLPSAVSWCKPATTAQLSN</sequence>
<proteinExistence type="predicted"/>
<evidence type="ECO:0000313" key="3">
    <source>
        <dbReference type="EMBL" id="QSB05078.1"/>
    </source>
</evidence>
<accession>A0A895XTV7</accession>
<protein>
    <submittedName>
        <fullName evidence="3">Uncharacterized protein</fullName>
    </submittedName>
</protein>
<organism evidence="3 4">
    <name type="scientific">Natronoglycomyces albus</name>
    <dbReference type="NCBI Taxonomy" id="2811108"/>
    <lineage>
        <taxon>Bacteria</taxon>
        <taxon>Bacillati</taxon>
        <taxon>Actinomycetota</taxon>
        <taxon>Actinomycetes</taxon>
        <taxon>Glycomycetales</taxon>
        <taxon>Glycomycetaceae</taxon>
        <taxon>Natronoglycomyces</taxon>
    </lineage>
</organism>
<reference evidence="3" key="1">
    <citation type="submission" date="2021-02" db="EMBL/GenBank/DDBJ databases">
        <title>Natronoglycomyces albus gen. nov., sp. nov, a haloalkaliphilic actinobacterium from a soda solonchak soil.</title>
        <authorList>
            <person name="Sorokin D.Y."/>
            <person name="Khijniak T.V."/>
            <person name="Zakharycheva A.P."/>
            <person name="Boueva O.V."/>
            <person name="Ariskina E.V."/>
            <person name="Hahnke R.L."/>
            <person name="Bunk B."/>
            <person name="Sproer C."/>
            <person name="Schumann P."/>
            <person name="Evtushenko L.I."/>
            <person name="Kublanov I.V."/>
        </authorList>
    </citation>
    <scope>NUCLEOTIDE SEQUENCE</scope>
    <source>
        <strain evidence="3">DSM 106290</strain>
    </source>
</reference>
<feature type="transmembrane region" description="Helical" evidence="2">
    <location>
        <begin position="136"/>
        <end position="158"/>
    </location>
</feature>
<evidence type="ECO:0000256" key="2">
    <source>
        <dbReference type="SAM" id="Phobius"/>
    </source>
</evidence>
<feature type="region of interest" description="Disordered" evidence="1">
    <location>
        <begin position="1"/>
        <end position="33"/>
    </location>
</feature>
<feature type="transmembrane region" description="Helical" evidence="2">
    <location>
        <begin position="38"/>
        <end position="64"/>
    </location>
</feature>
<keyword evidence="2" id="KW-0472">Membrane</keyword>
<dbReference type="KEGG" id="nav:JQS30_15165"/>
<dbReference type="Proteomes" id="UP000662939">
    <property type="component" value="Chromosome"/>
</dbReference>
<dbReference type="EMBL" id="CP070496">
    <property type="protein sequence ID" value="QSB05078.1"/>
    <property type="molecule type" value="Genomic_DNA"/>
</dbReference>
<feature type="transmembrane region" description="Helical" evidence="2">
    <location>
        <begin position="110"/>
        <end position="130"/>
    </location>
</feature>
<keyword evidence="4" id="KW-1185">Reference proteome</keyword>